<comment type="caution">
    <text evidence="1">The sequence shown here is derived from an EMBL/GenBank/DDBJ whole genome shotgun (WGS) entry which is preliminary data.</text>
</comment>
<sequence length="103" mass="11706">MKPFTLCIEFEATSTHTWQPRHQVCYVQVNLPDGRYCYLTVASVEYLDAPPQQQHPRLPDIFVHALSRECIETAVGDLLEIDNLHNRLNPAPRTFAFGSAHSA</sequence>
<keyword evidence="2" id="KW-1185">Reference proteome</keyword>
<name>A0A917J2L1_9BACT</name>
<evidence type="ECO:0000313" key="2">
    <source>
        <dbReference type="Proteomes" id="UP000627292"/>
    </source>
</evidence>
<dbReference type="Proteomes" id="UP000627292">
    <property type="component" value="Unassembled WGS sequence"/>
</dbReference>
<proteinExistence type="predicted"/>
<dbReference type="EMBL" id="BMIB01000005">
    <property type="protein sequence ID" value="GGH79816.1"/>
    <property type="molecule type" value="Genomic_DNA"/>
</dbReference>
<reference evidence="1" key="1">
    <citation type="journal article" date="2014" name="Int. J. Syst. Evol. Microbiol.">
        <title>Complete genome sequence of Corynebacterium casei LMG S-19264T (=DSM 44701T), isolated from a smear-ripened cheese.</title>
        <authorList>
            <consortium name="US DOE Joint Genome Institute (JGI-PGF)"/>
            <person name="Walter F."/>
            <person name="Albersmeier A."/>
            <person name="Kalinowski J."/>
            <person name="Ruckert C."/>
        </authorList>
    </citation>
    <scope>NUCLEOTIDE SEQUENCE</scope>
    <source>
        <strain evidence="1">CGMCC 1.15290</strain>
    </source>
</reference>
<reference evidence="1" key="2">
    <citation type="submission" date="2020-09" db="EMBL/GenBank/DDBJ databases">
        <authorList>
            <person name="Sun Q."/>
            <person name="Zhou Y."/>
        </authorList>
    </citation>
    <scope>NUCLEOTIDE SEQUENCE</scope>
    <source>
        <strain evidence="1">CGMCC 1.15290</strain>
    </source>
</reference>
<evidence type="ECO:0000313" key="1">
    <source>
        <dbReference type="EMBL" id="GGH79816.1"/>
    </source>
</evidence>
<gene>
    <name evidence="1" type="ORF">GCM10011379_49760</name>
</gene>
<dbReference type="AlphaFoldDB" id="A0A917J2L1"/>
<organism evidence="1 2">
    <name type="scientific">Filimonas zeae</name>
    <dbReference type="NCBI Taxonomy" id="1737353"/>
    <lineage>
        <taxon>Bacteria</taxon>
        <taxon>Pseudomonadati</taxon>
        <taxon>Bacteroidota</taxon>
        <taxon>Chitinophagia</taxon>
        <taxon>Chitinophagales</taxon>
        <taxon>Chitinophagaceae</taxon>
        <taxon>Filimonas</taxon>
    </lineage>
</organism>
<dbReference type="RefSeq" id="WP_188957620.1">
    <property type="nucleotide sequence ID" value="NZ_BMIB01000005.1"/>
</dbReference>
<protein>
    <submittedName>
        <fullName evidence="1">Uncharacterized protein</fullName>
    </submittedName>
</protein>
<accession>A0A917J2L1</accession>